<proteinExistence type="predicted"/>
<dbReference type="Proteomes" id="UP000249610">
    <property type="component" value="Unassembled WGS sequence"/>
</dbReference>
<keyword evidence="2" id="KW-1185">Reference proteome</keyword>
<name>A0A327PTI6_9BACT</name>
<protein>
    <submittedName>
        <fullName evidence="1">Uncharacterized protein</fullName>
    </submittedName>
</protein>
<evidence type="ECO:0000313" key="1">
    <source>
        <dbReference type="EMBL" id="RAI95399.1"/>
    </source>
</evidence>
<dbReference type="EMBL" id="QLLK01000001">
    <property type="protein sequence ID" value="RAI95399.1"/>
    <property type="molecule type" value="Genomic_DNA"/>
</dbReference>
<accession>A0A327PTI6</accession>
<evidence type="ECO:0000313" key="2">
    <source>
        <dbReference type="Proteomes" id="UP000249610"/>
    </source>
</evidence>
<reference evidence="1 2" key="1">
    <citation type="submission" date="2018-06" db="EMBL/GenBank/DDBJ databases">
        <title>Genomic Encyclopedia of Archaeal and Bacterial Type Strains, Phase II (KMG-II): from individual species to whole genera.</title>
        <authorList>
            <person name="Goeker M."/>
        </authorList>
    </citation>
    <scope>NUCLEOTIDE SEQUENCE [LARGE SCALE GENOMIC DNA]</scope>
    <source>
        <strain evidence="1 2">DSM 23446</strain>
    </source>
</reference>
<gene>
    <name evidence="1" type="ORF">LV83_00651</name>
</gene>
<organism evidence="1 2">
    <name type="scientific">Algoriphagus yeomjeoni</name>
    <dbReference type="NCBI Taxonomy" id="291403"/>
    <lineage>
        <taxon>Bacteria</taxon>
        <taxon>Pseudomonadati</taxon>
        <taxon>Bacteroidota</taxon>
        <taxon>Cytophagia</taxon>
        <taxon>Cytophagales</taxon>
        <taxon>Cyclobacteriaceae</taxon>
        <taxon>Algoriphagus</taxon>
    </lineage>
</organism>
<comment type="caution">
    <text evidence="1">The sequence shown here is derived from an EMBL/GenBank/DDBJ whole genome shotgun (WGS) entry which is preliminary data.</text>
</comment>
<dbReference type="AlphaFoldDB" id="A0A327PTI6"/>
<sequence>MYRTQIFKISKNRKDTFLLWDERADYILKNSLKPISGSEHFYHP</sequence>